<evidence type="ECO:0000313" key="8">
    <source>
        <dbReference type="EMBL" id="KAF2006737.1"/>
    </source>
</evidence>
<dbReference type="SUPFAM" id="SSF48537">
    <property type="entry name" value="Phospholipase C/P1 nuclease"/>
    <property type="match status" value="1"/>
</dbReference>
<dbReference type="GO" id="GO:0006308">
    <property type="term" value="P:DNA catabolic process"/>
    <property type="evidence" value="ECO:0007669"/>
    <property type="project" value="InterPro"/>
</dbReference>
<evidence type="ECO:0000256" key="2">
    <source>
        <dbReference type="ARBA" id="ARBA00022722"/>
    </source>
</evidence>
<keyword evidence="6" id="KW-1015">Disulfide bond</keyword>
<dbReference type="EMBL" id="ML977559">
    <property type="protein sequence ID" value="KAF2006737.1"/>
    <property type="molecule type" value="Genomic_DNA"/>
</dbReference>
<evidence type="ECO:0000256" key="5">
    <source>
        <dbReference type="ARBA" id="ARBA00022801"/>
    </source>
</evidence>
<keyword evidence="5" id="KW-0378">Hydrolase</keyword>
<dbReference type="GO" id="GO:0004519">
    <property type="term" value="F:endonuclease activity"/>
    <property type="evidence" value="ECO:0007669"/>
    <property type="project" value="UniProtKB-KW"/>
</dbReference>
<evidence type="ECO:0000256" key="7">
    <source>
        <dbReference type="ARBA" id="ARBA00023180"/>
    </source>
</evidence>
<evidence type="ECO:0000256" key="1">
    <source>
        <dbReference type="ARBA" id="ARBA00009547"/>
    </source>
</evidence>
<evidence type="ECO:0000313" key="9">
    <source>
        <dbReference type="Proteomes" id="UP000799779"/>
    </source>
</evidence>
<dbReference type="PANTHER" id="PTHR33146">
    <property type="entry name" value="ENDONUCLEASE 4"/>
    <property type="match status" value="1"/>
</dbReference>
<keyword evidence="3" id="KW-0479">Metal-binding</keyword>
<comment type="similarity">
    <text evidence="1">Belongs to the nuclease type I family.</text>
</comment>
<dbReference type="Pfam" id="PF02265">
    <property type="entry name" value="S1-P1_nuclease"/>
    <property type="match status" value="1"/>
</dbReference>
<protein>
    <submittedName>
        <fullName evidence="8">Nuclease PA3</fullName>
    </submittedName>
</protein>
<dbReference type="PANTHER" id="PTHR33146:SF26">
    <property type="entry name" value="ENDONUCLEASE 4"/>
    <property type="match status" value="1"/>
</dbReference>
<proteinExistence type="inferred from homology"/>
<keyword evidence="2" id="KW-0540">Nuclease</keyword>
<keyword evidence="7" id="KW-0325">Glycoprotein</keyword>
<evidence type="ECO:0000256" key="3">
    <source>
        <dbReference type="ARBA" id="ARBA00022723"/>
    </source>
</evidence>
<dbReference type="InterPro" id="IPR008947">
    <property type="entry name" value="PLipase_C/P1_nuclease_dom_sf"/>
</dbReference>
<evidence type="ECO:0000256" key="6">
    <source>
        <dbReference type="ARBA" id="ARBA00023157"/>
    </source>
</evidence>
<dbReference type="InterPro" id="IPR003154">
    <property type="entry name" value="S1/P1nuclease"/>
</dbReference>
<dbReference type="Gene3D" id="1.10.575.10">
    <property type="entry name" value="P1 Nuclease"/>
    <property type="match status" value="1"/>
</dbReference>
<dbReference type="GO" id="GO:0016788">
    <property type="term" value="F:hydrolase activity, acting on ester bonds"/>
    <property type="evidence" value="ECO:0007669"/>
    <property type="project" value="InterPro"/>
</dbReference>
<accession>A0A6A5WYY1</accession>
<name>A0A6A5WYY1_9PLEO</name>
<evidence type="ECO:0000256" key="4">
    <source>
        <dbReference type="ARBA" id="ARBA00022759"/>
    </source>
</evidence>
<sequence length="310" mass="34371">MFTRDYLLGSLLAASATAWKTDVHNQIGFMAETFLDPYTRIIIGEILEPQYNGSIGRAAAWADSFAHTAEGRYSYQWHWIDSEDSPPENCALNYTQDCSIGGCVVSAIANQTSILRECISDVKSGLLGGGRNLTCSYALKWVTHYIGDIAQPLHASGLGSGGNRYNVTFGPLKTNLHSVWDGLIIYEDARVLERFSNTSLDPFFGSLVSRIHTDDFFQPTYEWLSCMNTVDPLPCALHWAEESNAWTCSYVYKGLDHTTDLATSGYAEMAFPIVELQVSKAALRLATWLNSLALTVKPRTKANKQDVLEL</sequence>
<keyword evidence="4" id="KW-0255">Endonuclease</keyword>
<dbReference type="GO" id="GO:0046872">
    <property type="term" value="F:metal ion binding"/>
    <property type="evidence" value="ECO:0007669"/>
    <property type="project" value="UniProtKB-KW"/>
</dbReference>
<dbReference type="CDD" id="cd11010">
    <property type="entry name" value="S1-P1_nuclease"/>
    <property type="match status" value="1"/>
</dbReference>
<gene>
    <name evidence="8" type="ORF">P154DRAFT_517767</name>
</gene>
<dbReference type="OrthoDB" id="441446at2759"/>
<reference evidence="8" key="1">
    <citation type="journal article" date="2020" name="Stud. Mycol.">
        <title>101 Dothideomycetes genomes: a test case for predicting lifestyles and emergence of pathogens.</title>
        <authorList>
            <person name="Haridas S."/>
            <person name="Albert R."/>
            <person name="Binder M."/>
            <person name="Bloem J."/>
            <person name="Labutti K."/>
            <person name="Salamov A."/>
            <person name="Andreopoulos B."/>
            <person name="Baker S."/>
            <person name="Barry K."/>
            <person name="Bills G."/>
            <person name="Bluhm B."/>
            <person name="Cannon C."/>
            <person name="Castanera R."/>
            <person name="Culley D."/>
            <person name="Daum C."/>
            <person name="Ezra D."/>
            <person name="Gonzalez J."/>
            <person name="Henrissat B."/>
            <person name="Kuo A."/>
            <person name="Liang C."/>
            <person name="Lipzen A."/>
            <person name="Lutzoni F."/>
            <person name="Magnuson J."/>
            <person name="Mondo S."/>
            <person name="Nolan M."/>
            <person name="Ohm R."/>
            <person name="Pangilinan J."/>
            <person name="Park H.-J."/>
            <person name="Ramirez L."/>
            <person name="Alfaro M."/>
            <person name="Sun H."/>
            <person name="Tritt A."/>
            <person name="Yoshinaga Y."/>
            <person name="Zwiers L.-H."/>
            <person name="Turgeon B."/>
            <person name="Goodwin S."/>
            <person name="Spatafora J."/>
            <person name="Crous P."/>
            <person name="Grigoriev I."/>
        </authorList>
    </citation>
    <scope>NUCLEOTIDE SEQUENCE</scope>
    <source>
        <strain evidence="8">CBS 123094</strain>
    </source>
</reference>
<dbReference type="AlphaFoldDB" id="A0A6A5WYY1"/>
<dbReference type="Proteomes" id="UP000799779">
    <property type="component" value="Unassembled WGS sequence"/>
</dbReference>
<organism evidence="8 9">
    <name type="scientific">Amniculicola lignicola CBS 123094</name>
    <dbReference type="NCBI Taxonomy" id="1392246"/>
    <lineage>
        <taxon>Eukaryota</taxon>
        <taxon>Fungi</taxon>
        <taxon>Dikarya</taxon>
        <taxon>Ascomycota</taxon>
        <taxon>Pezizomycotina</taxon>
        <taxon>Dothideomycetes</taxon>
        <taxon>Pleosporomycetidae</taxon>
        <taxon>Pleosporales</taxon>
        <taxon>Amniculicolaceae</taxon>
        <taxon>Amniculicola</taxon>
    </lineage>
</organism>
<keyword evidence="9" id="KW-1185">Reference proteome</keyword>
<dbReference type="GO" id="GO:0003676">
    <property type="term" value="F:nucleic acid binding"/>
    <property type="evidence" value="ECO:0007669"/>
    <property type="project" value="InterPro"/>
</dbReference>